<evidence type="ECO:0000313" key="1">
    <source>
        <dbReference type="EMBL" id="CAG2248435.1"/>
    </source>
</evidence>
<proteinExistence type="predicted"/>
<dbReference type="PANTHER" id="PTHR31424:SF3">
    <property type="entry name" value="RING-TYPE DOMAIN-CONTAINING PROTEIN"/>
    <property type="match status" value="1"/>
</dbReference>
<protein>
    <submittedName>
        <fullName evidence="1">Uncharacterized protein</fullName>
    </submittedName>
</protein>
<dbReference type="Proteomes" id="UP000683360">
    <property type="component" value="Unassembled WGS sequence"/>
</dbReference>
<dbReference type="PANTHER" id="PTHR31424">
    <property type="entry name" value="PROTEIN CBG23806"/>
    <property type="match status" value="1"/>
</dbReference>
<dbReference type="OrthoDB" id="6152204at2759"/>
<gene>
    <name evidence="1" type="ORF">MEDL_60281</name>
</gene>
<dbReference type="EMBL" id="CAJPWZ010002938">
    <property type="protein sequence ID" value="CAG2248435.1"/>
    <property type="molecule type" value="Genomic_DNA"/>
</dbReference>
<name>A0A8S3V113_MYTED</name>
<dbReference type="AlphaFoldDB" id="A0A8S3V113"/>
<accession>A0A8S3V113</accession>
<evidence type="ECO:0000313" key="2">
    <source>
        <dbReference type="Proteomes" id="UP000683360"/>
    </source>
</evidence>
<organism evidence="1 2">
    <name type="scientific">Mytilus edulis</name>
    <name type="common">Blue mussel</name>
    <dbReference type="NCBI Taxonomy" id="6550"/>
    <lineage>
        <taxon>Eukaryota</taxon>
        <taxon>Metazoa</taxon>
        <taxon>Spiralia</taxon>
        <taxon>Lophotrochozoa</taxon>
        <taxon>Mollusca</taxon>
        <taxon>Bivalvia</taxon>
        <taxon>Autobranchia</taxon>
        <taxon>Pteriomorphia</taxon>
        <taxon>Mytilida</taxon>
        <taxon>Mytiloidea</taxon>
        <taxon>Mytilidae</taxon>
        <taxon>Mytilinae</taxon>
        <taxon>Mytilus</taxon>
    </lineage>
</organism>
<sequence length="803" mass="92615">MSDNLTTPDRNQIENFLQIGTRSPVLAKSFVSNNKIVLTLEIKYPFLRKLSASKFKYPDLYYVDIINSQLGFLHLKQSDRLEKRFYTVCKDIAHIYKKNSGGRQKAKLDSKFTKIAIFENDILSSSELTSSLEKFAEENVSLADQCRILSKQIKESEEQRKLDSPAANISKPYEIDPILINNGKKFQEAGKTQRYEKIKTLTNKVDKALWFFESYGLKPSSLKLTTVSGEPVKQLDLADKDDETRRSMDLEKMKAVLFILDKFKISDQAYHEIVRKTEDLPRLHSIVRLREKTNSTFEIYRTTGNIPGAYVSLKSELENCFKKFETLPSETIKIKISGDGTRVTRISNFIVLSFSIISETAKLSADEQTVLAIVKTSESYENLSSSLHPVFSEINELYHSGSIQINENIYKIQLFFGGDMKFLQICLGIGSSTGEYACVWCKVSKFDRGDISKPWDFYLAPDMKRSISETTVLSRSSKKGYGVKHTPLLTFEPEHCVPDELHLFMRIFDVLLRNVIDDARNKDIMAKVNEEKGDYLEFLVANIRKCGVSFDIWTPKGQTELDWTSLCGADMKKVMKSLPDLLMFVIHNETHDTVVKLWKDFWHIYQYICSNECERRTGEATSTLVKDWITLFLSLFGKRKGYGPLNITPYIHCLMYHVPFFVSTYGSLRQFSGQPTEKINDSIKTIHHAKTNFQDCTVDALKVRKRIEMNLGNERTRRPYEKKKADYWEDTIKFIRTKKKASILQEIKEANKQIQHDDEDRLLNNFDEMTISDIKGKLKGLGVTTKLRKREKLLELLKDSLKK</sequence>
<keyword evidence="2" id="KW-1185">Reference proteome</keyword>
<reference evidence="1" key="1">
    <citation type="submission" date="2021-03" db="EMBL/GenBank/DDBJ databases">
        <authorList>
            <person name="Bekaert M."/>
        </authorList>
    </citation>
    <scope>NUCLEOTIDE SEQUENCE</scope>
</reference>
<comment type="caution">
    <text evidence="1">The sequence shown here is derived from an EMBL/GenBank/DDBJ whole genome shotgun (WGS) entry which is preliminary data.</text>
</comment>